<feature type="compositionally biased region" description="Basic residues" evidence="1">
    <location>
        <begin position="120"/>
        <end position="129"/>
    </location>
</feature>
<accession>A0A6J4R825</accession>
<protein>
    <submittedName>
        <fullName evidence="2">Oxidoreductase</fullName>
    </submittedName>
</protein>
<evidence type="ECO:0000313" key="2">
    <source>
        <dbReference type="EMBL" id="CAA9466764.1"/>
    </source>
</evidence>
<feature type="compositionally biased region" description="Basic residues" evidence="1">
    <location>
        <begin position="83"/>
        <end position="97"/>
    </location>
</feature>
<feature type="compositionally biased region" description="Basic residues" evidence="1">
    <location>
        <begin position="139"/>
        <end position="157"/>
    </location>
</feature>
<name>A0A6J4R825_9ACTN</name>
<sequence length="263" mass="28819">RRGGPAVGRARGDHGRPRLVHRVLPALRLRPRRLRRAVRREARPAAGATRRRPRHVVGTPPSRAGRRGRLAAAPPGPVAGVDRRRRLSAVRGPRRHAGTAPDPGDHRRSAGALRALGRPLSRRRRPRRTRSGEPAGVHQHARLRGRRCRRGQRRLRAAVHVDDEPHRARARLAGDESRPVRGAARSARRAGRRQPPGGRREDPLRARAVRSSALSRADERRPGCAPRRHALDRALRDRGGAGRARRGGPPHGGRGVGAGAADL</sequence>
<gene>
    <name evidence="2" type="ORF">AVDCRST_MAG65-364</name>
</gene>
<feature type="compositionally biased region" description="Gly residues" evidence="1">
    <location>
        <begin position="249"/>
        <end position="263"/>
    </location>
</feature>
<feature type="compositionally biased region" description="Low complexity" evidence="1">
    <location>
        <begin position="110"/>
        <end position="119"/>
    </location>
</feature>
<reference evidence="2" key="1">
    <citation type="submission" date="2020-02" db="EMBL/GenBank/DDBJ databases">
        <authorList>
            <person name="Meier V. D."/>
        </authorList>
    </citation>
    <scope>NUCLEOTIDE SEQUENCE</scope>
    <source>
        <strain evidence="2">AVDCRST_MAG65</strain>
    </source>
</reference>
<dbReference type="EMBL" id="CADCVL010000059">
    <property type="protein sequence ID" value="CAA9466764.1"/>
    <property type="molecule type" value="Genomic_DNA"/>
</dbReference>
<feature type="compositionally biased region" description="Basic and acidic residues" evidence="1">
    <location>
        <begin position="159"/>
        <end position="179"/>
    </location>
</feature>
<dbReference type="AlphaFoldDB" id="A0A6J4R825"/>
<feature type="compositionally biased region" description="Basic and acidic residues" evidence="1">
    <location>
        <begin position="229"/>
        <end position="240"/>
    </location>
</feature>
<feature type="non-terminal residue" evidence="2">
    <location>
        <position position="263"/>
    </location>
</feature>
<proteinExistence type="predicted"/>
<evidence type="ECO:0000256" key="1">
    <source>
        <dbReference type="SAM" id="MobiDB-lite"/>
    </source>
</evidence>
<feature type="region of interest" description="Disordered" evidence="1">
    <location>
        <begin position="35"/>
        <end position="263"/>
    </location>
</feature>
<feature type="non-terminal residue" evidence="2">
    <location>
        <position position="1"/>
    </location>
</feature>
<organism evidence="2">
    <name type="scientific">uncultured Solirubrobacteraceae bacterium</name>
    <dbReference type="NCBI Taxonomy" id="1162706"/>
    <lineage>
        <taxon>Bacteria</taxon>
        <taxon>Bacillati</taxon>
        <taxon>Actinomycetota</taxon>
        <taxon>Thermoleophilia</taxon>
        <taxon>Solirubrobacterales</taxon>
        <taxon>Solirubrobacteraceae</taxon>
        <taxon>environmental samples</taxon>
    </lineage>
</organism>